<dbReference type="RefSeq" id="WP_030558012.1">
    <property type="nucleotide sequence ID" value="NZ_BMUB01000001.1"/>
</dbReference>
<protein>
    <submittedName>
        <fullName evidence="2">Uncharacterized protein</fullName>
    </submittedName>
</protein>
<evidence type="ECO:0000313" key="1">
    <source>
        <dbReference type="EMBL" id="GGU56003.1"/>
    </source>
</evidence>
<comment type="caution">
    <text evidence="2">The sequence shown here is derived from an EMBL/GenBank/DDBJ whole genome shotgun (WGS) entry which is preliminary data.</text>
</comment>
<sequence length="245" mass="26597">MSDEQAQLIYGQGQEACPDGTFCLYRATNFNIGQTPGVGDKILAIPLGTYVNDFSVYGFDHSGDGVSSVVNNTDADNALFSAADQRGHSLPVDRRSSIANLARIAMADSPNGSWNDQAQSALAAPFLGNLVVEQECKGKWQDWESQKWIYSYRITVRAEETRVVKWALGFGDLPEGTILYKGFTDVFWGQVLSDGTDGSVLLASPEGGGHTIDPGTDLLIDIQVLYPNEDRAHEHLTSLNAQHLG</sequence>
<organism evidence="2 3">
    <name type="scientific">Kitasatospora aureofaciens</name>
    <name type="common">Streptomyces aureofaciens</name>
    <dbReference type="NCBI Taxonomy" id="1894"/>
    <lineage>
        <taxon>Bacteria</taxon>
        <taxon>Bacillati</taxon>
        <taxon>Actinomycetota</taxon>
        <taxon>Actinomycetes</taxon>
        <taxon>Kitasatosporales</taxon>
        <taxon>Streptomycetaceae</taxon>
        <taxon>Kitasatospora</taxon>
    </lineage>
</organism>
<reference evidence="2 3" key="2">
    <citation type="submission" date="2014-07" db="EMBL/GenBank/DDBJ databases">
        <authorList>
            <person name="Zhang J.E."/>
            <person name="Yang H."/>
            <person name="Guo J."/>
            <person name="Deng Z."/>
            <person name="Luo H."/>
            <person name="Luo M."/>
            <person name="Zhao B."/>
        </authorList>
    </citation>
    <scope>NUCLEOTIDE SEQUENCE [LARGE SCALE GENOMIC DNA]</scope>
    <source>
        <strain evidence="2">ATCC 10762</strain>
        <strain evidence="3">ATCC 10762 / DSM 40127 / CCM 3239 / JCM 4008 / LMG 5968 / NBRC 12843 / NCIMB 8234 / A-377</strain>
    </source>
</reference>
<keyword evidence="3" id="KW-1185">Reference proteome</keyword>
<name>A0A1E7MXB7_KITAU</name>
<dbReference type="GeneID" id="97483482"/>
<reference evidence="3" key="4">
    <citation type="submission" date="2016-08" db="EMBL/GenBank/DDBJ databases">
        <title>Sequencing, assembly and comparative genomics of S. aureofaciens ATCC 10762.</title>
        <authorList>
            <person name="Gradnigo J.S."/>
            <person name="Johnson N."/>
            <person name="Somerville G.A."/>
        </authorList>
    </citation>
    <scope>NUCLEOTIDE SEQUENCE [LARGE SCALE GENOMIC DNA]</scope>
    <source>
        <strain evidence="3">ATCC 10762 / DSM 40127 / CCM 3239 / JCM 4008 / LMG 5968 / NBRC 12843 / NCIMB 8234 / A-377</strain>
    </source>
</reference>
<dbReference type="AlphaFoldDB" id="A0A1E7MXB7"/>
<dbReference type="EMBL" id="JPRF03000076">
    <property type="protein sequence ID" value="OEV33095.1"/>
    <property type="molecule type" value="Genomic_DNA"/>
</dbReference>
<dbReference type="Proteomes" id="UP000610124">
    <property type="component" value="Unassembled WGS sequence"/>
</dbReference>
<dbReference type="Proteomes" id="UP000037395">
    <property type="component" value="Unassembled WGS sequence"/>
</dbReference>
<proteinExistence type="predicted"/>
<reference evidence="1" key="1">
    <citation type="journal article" date="2014" name="Int. J. Syst. Evol. Microbiol.">
        <title>Complete genome sequence of Corynebacterium casei LMG S-19264T (=DSM 44701T), isolated from a smear-ripened cheese.</title>
        <authorList>
            <consortium name="US DOE Joint Genome Institute (JGI-PGF)"/>
            <person name="Walter F."/>
            <person name="Albersmeier A."/>
            <person name="Kalinowski J."/>
            <person name="Ruckert C."/>
        </authorList>
    </citation>
    <scope>NUCLEOTIDE SEQUENCE</scope>
    <source>
        <strain evidence="1">JCM 4434</strain>
    </source>
</reference>
<dbReference type="OrthoDB" id="3864364at2"/>
<dbReference type="EMBL" id="BMUB01000001">
    <property type="protein sequence ID" value="GGU56003.1"/>
    <property type="molecule type" value="Genomic_DNA"/>
</dbReference>
<evidence type="ECO:0000313" key="3">
    <source>
        <dbReference type="Proteomes" id="UP000037395"/>
    </source>
</evidence>
<dbReference type="Pfam" id="PF03995">
    <property type="entry name" value="Inhibitor_I36"/>
    <property type="match status" value="1"/>
</dbReference>
<reference evidence="2" key="3">
    <citation type="submission" date="2016-08" db="EMBL/GenBank/DDBJ databases">
        <title>Sequencing, Assembly and Comparative Genomics of S. aureofaciens ATCC 10762.</title>
        <authorList>
            <person name="Gradnigo J.S."/>
            <person name="Johnson N."/>
            <person name="Somerville G.A."/>
        </authorList>
    </citation>
    <scope>NUCLEOTIDE SEQUENCE [LARGE SCALE GENOMIC DNA]</scope>
    <source>
        <strain evidence="2">ATCC 10762</strain>
    </source>
</reference>
<evidence type="ECO:0000313" key="2">
    <source>
        <dbReference type="EMBL" id="OEV33095.1"/>
    </source>
</evidence>
<reference evidence="1" key="5">
    <citation type="submission" date="2020-09" db="EMBL/GenBank/DDBJ databases">
        <authorList>
            <person name="Sun Q."/>
            <person name="Ohkuma M."/>
        </authorList>
    </citation>
    <scope>NUCLEOTIDE SEQUENCE</scope>
    <source>
        <strain evidence="1">JCM 4434</strain>
    </source>
</reference>
<accession>A0A8H9HDD8</accession>
<accession>A0A1E7MXB7</accession>
<gene>
    <name evidence="1" type="ORF">GCM10010502_02860</name>
    <name evidence="2" type="ORF">HS99_0014655</name>
</gene>